<name>A0A1C4E3G6_9BACT</name>
<dbReference type="InterPro" id="IPR032808">
    <property type="entry name" value="DoxX"/>
</dbReference>
<evidence type="ECO:0000256" key="4">
    <source>
        <dbReference type="ARBA" id="ARBA00023136"/>
    </source>
</evidence>
<dbReference type="OrthoDB" id="7960583at2"/>
<organism evidence="6 7">
    <name type="scientific">Chitinophaga costaii</name>
    <dbReference type="NCBI Taxonomy" id="1335309"/>
    <lineage>
        <taxon>Bacteria</taxon>
        <taxon>Pseudomonadati</taxon>
        <taxon>Bacteroidota</taxon>
        <taxon>Chitinophagia</taxon>
        <taxon>Chitinophagales</taxon>
        <taxon>Chitinophagaceae</taxon>
        <taxon>Chitinophaga</taxon>
    </lineage>
</organism>
<dbReference type="GO" id="GO:0016020">
    <property type="term" value="C:membrane"/>
    <property type="evidence" value="ECO:0007669"/>
    <property type="project" value="UniProtKB-SubCell"/>
</dbReference>
<keyword evidence="3 5" id="KW-1133">Transmembrane helix</keyword>
<accession>A0A1C4E3G6</accession>
<evidence type="ECO:0000313" key="7">
    <source>
        <dbReference type="Proteomes" id="UP000242818"/>
    </source>
</evidence>
<feature type="transmembrane region" description="Helical" evidence="5">
    <location>
        <begin position="7"/>
        <end position="27"/>
    </location>
</feature>
<feature type="transmembrane region" description="Helical" evidence="5">
    <location>
        <begin position="47"/>
        <end position="65"/>
    </location>
</feature>
<keyword evidence="4 5" id="KW-0472">Membrane</keyword>
<keyword evidence="2 5" id="KW-0812">Transmembrane</keyword>
<feature type="transmembrane region" description="Helical" evidence="5">
    <location>
        <begin position="97"/>
        <end position="115"/>
    </location>
</feature>
<dbReference type="STRING" id="1335309.GA0116948_10765"/>
<evidence type="ECO:0000256" key="1">
    <source>
        <dbReference type="ARBA" id="ARBA00004141"/>
    </source>
</evidence>
<sequence>MKAINITYWISTILISLMMAFSAYSYFTNPMVATGFAHLGYPDYFRVELGLAKILGVLLLLIPQVGPRVKEWAYAGFTITFISALIAHTVSGDPVSAKVNVMVALVLLLTSYFTYHKWKKA</sequence>
<dbReference type="EMBL" id="FMAR01000007">
    <property type="protein sequence ID" value="SCC38134.1"/>
    <property type="molecule type" value="Genomic_DNA"/>
</dbReference>
<dbReference type="Pfam" id="PF13564">
    <property type="entry name" value="DoxX_2"/>
    <property type="match status" value="1"/>
</dbReference>
<evidence type="ECO:0000256" key="5">
    <source>
        <dbReference type="SAM" id="Phobius"/>
    </source>
</evidence>
<evidence type="ECO:0000313" key="6">
    <source>
        <dbReference type="EMBL" id="SCC38134.1"/>
    </source>
</evidence>
<protein>
    <submittedName>
        <fullName evidence="6">DoxX-like family protein</fullName>
    </submittedName>
</protein>
<comment type="subcellular location">
    <subcellularLocation>
        <location evidence="1">Membrane</location>
        <topology evidence="1">Multi-pass membrane protein</topology>
    </subcellularLocation>
</comment>
<dbReference type="AlphaFoldDB" id="A0A1C4E3G6"/>
<evidence type="ECO:0000256" key="3">
    <source>
        <dbReference type="ARBA" id="ARBA00022989"/>
    </source>
</evidence>
<keyword evidence="7" id="KW-1185">Reference proteome</keyword>
<feature type="transmembrane region" description="Helical" evidence="5">
    <location>
        <begin position="72"/>
        <end position="91"/>
    </location>
</feature>
<dbReference type="Proteomes" id="UP000242818">
    <property type="component" value="Unassembled WGS sequence"/>
</dbReference>
<dbReference type="PIRSF" id="PIRSF030066">
    <property type="entry name" value="UCP030066"/>
    <property type="match status" value="1"/>
</dbReference>
<evidence type="ECO:0000256" key="2">
    <source>
        <dbReference type="ARBA" id="ARBA00022692"/>
    </source>
</evidence>
<reference evidence="6 7" key="1">
    <citation type="submission" date="2016-08" db="EMBL/GenBank/DDBJ databases">
        <authorList>
            <person name="Seilhamer J.J."/>
        </authorList>
    </citation>
    <scope>NUCLEOTIDE SEQUENCE [LARGE SCALE GENOMIC DNA]</scope>
    <source>
        <strain evidence="6 7">A37T2</strain>
    </source>
</reference>
<dbReference type="InterPro" id="IPR016944">
    <property type="entry name" value="UCP030066"/>
</dbReference>
<dbReference type="RefSeq" id="WP_089712265.1">
    <property type="nucleotide sequence ID" value="NZ_FMAR01000007.1"/>
</dbReference>
<gene>
    <name evidence="6" type="ORF">GA0116948_10765</name>
</gene>
<proteinExistence type="predicted"/>